<dbReference type="PATRIC" id="fig|301375.6.peg.945"/>
<accession>A0A101IHZ4</accession>
<dbReference type="AlphaFoldDB" id="A0A101IHZ4"/>
<evidence type="ECO:0008006" key="5">
    <source>
        <dbReference type="Google" id="ProtNLM"/>
    </source>
</evidence>
<sequence length="96" mass="11158">MDLKGENVIFRIHAVQRMFERNISAEDVRKVLSDGVVIEEYPDDLPYPSRLIFGWCEDRPIHVVVAINEEESSVIVVTVYEPAQEKWDADLSRRRA</sequence>
<dbReference type="EMBL" id="LGFT01000021">
    <property type="protein sequence ID" value="KUK44610.1"/>
    <property type="molecule type" value="Genomic_DNA"/>
</dbReference>
<dbReference type="Proteomes" id="UP000057043">
    <property type="component" value="Unassembled WGS sequence"/>
</dbReference>
<dbReference type="InterPro" id="IPR025354">
    <property type="entry name" value="DUF4258"/>
</dbReference>
<name>A0A101IHZ4_9EURY</name>
<dbReference type="EMBL" id="LGHB01000032">
    <property type="protein sequence ID" value="KUK95543.1"/>
    <property type="molecule type" value="Genomic_DNA"/>
</dbReference>
<evidence type="ECO:0000313" key="4">
    <source>
        <dbReference type="Proteomes" id="UP000057043"/>
    </source>
</evidence>
<evidence type="ECO:0000313" key="3">
    <source>
        <dbReference type="Proteomes" id="UP000053961"/>
    </source>
</evidence>
<proteinExistence type="predicted"/>
<protein>
    <recommendedName>
        <fullName evidence="5">DUF4258 domain-containing protein</fullName>
    </recommendedName>
</protein>
<organism evidence="2 3">
    <name type="scientific">Methanothrix harundinacea</name>
    <dbReference type="NCBI Taxonomy" id="301375"/>
    <lineage>
        <taxon>Archaea</taxon>
        <taxon>Methanobacteriati</taxon>
        <taxon>Methanobacteriota</taxon>
        <taxon>Stenosarchaea group</taxon>
        <taxon>Methanomicrobia</taxon>
        <taxon>Methanotrichales</taxon>
        <taxon>Methanotrichaceae</taxon>
        <taxon>Methanothrix</taxon>
    </lineage>
</organism>
<gene>
    <name evidence="1" type="ORF">XD72_1062</name>
    <name evidence="2" type="ORF">XE07_1741</name>
</gene>
<reference evidence="3 4" key="2">
    <citation type="journal article" date="2015" name="MBio">
        <title>Genome-Resolved Metagenomic Analysis Reveals Roles for Candidate Phyla and Other Microbial Community Members in Biogeochemical Transformations in Oil Reservoirs.</title>
        <authorList>
            <person name="Hu P."/>
            <person name="Tom L."/>
            <person name="Singh A."/>
            <person name="Thomas B.C."/>
            <person name="Baker B.J."/>
            <person name="Piceno Y.M."/>
            <person name="Andersen G.L."/>
            <person name="Banfield J.F."/>
        </authorList>
    </citation>
    <scope>NUCLEOTIDE SEQUENCE [LARGE SCALE GENOMIC DNA]</scope>
    <source>
        <strain evidence="1">57_489</strain>
    </source>
</reference>
<evidence type="ECO:0000313" key="2">
    <source>
        <dbReference type="EMBL" id="KUK95543.1"/>
    </source>
</evidence>
<dbReference type="Proteomes" id="UP000053961">
    <property type="component" value="Unassembled WGS sequence"/>
</dbReference>
<dbReference type="Pfam" id="PF14076">
    <property type="entry name" value="DUF4258"/>
    <property type="match status" value="1"/>
</dbReference>
<comment type="caution">
    <text evidence="2">The sequence shown here is derived from an EMBL/GenBank/DDBJ whole genome shotgun (WGS) entry which is preliminary data.</text>
</comment>
<reference evidence="2" key="1">
    <citation type="journal article" date="2015" name="MBio">
        <title>Genome-resolved metagenomic analysis reveals roles for candidate phyla and other microbial community members in biogeochemical transformations in oil reservoirs.</title>
        <authorList>
            <person name="Hu P."/>
            <person name="Tom L."/>
            <person name="Singh A."/>
            <person name="Thomas B.C."/>
            <person name="Baker B.J."/>
            <person name="Piceno Y.M."/>
            <person name="Andersen G.L."/>
            <person name="Banfield J.F."/>
        </authorList>
    </citation>
    <scope>NUCLEOTIDE SEQUENCE [LARGE SCALE GENOMIC DNA]</scope>
    <source>
        <strain evidence="2">56_747</strain>
    </source>
</reference>
<evidence type="ECO:0000313" key="1">
    <source>
        <dbReference type="EMBL" id="KUK44610.1"/>
    </source>
</evidence>